<dbReference type="Pfam" id="PF14398">
    <property type="entry name" value="ATPgrasp_YheCD"/>
    <property type="match status" value="1"/>
</dbReference>
<evidence type="ECO:0000313" key="1">
    <source>
        <dbReference type="EMBL" id="RKD25765.1"/>
    </source>
</evidence>
<gene>
    <name evidence="1" type="ORF">BEP19_02150</name>
</gene>
<comment type="caution">
    <text evidence="1">The sequence shown here is derived from an EMBL/GenBank/DDBJ whole genome shotgun (WGS) entry which is preliminary data.</text>
</comment>
<evidence type="ECO:0000313" key="2">
    <source>
        <dbReference type="Proteomes" id="UP000284219"/>
    </source>
</evidence>
<dbReference type="Gene3D" id="3.30.470.20">
    <property type="entry name" value="ATP-grasp fold, B domain"/>
    <property type="match status" value="1"/>
</dbReference>
<reference evidence="1 2" key="1">
    <citation type="submission" date="2016-08" db="EMBL/GenBank/DDBJ databases">
        <title>Novel Firmicute Genomes.</title>
        <authorList>
            <person name="Poppleton D.I."/>
            <person name="Gribaldo S."/>
        </authorList>
    </citation>
    <scope>NUCLEOTIDE SEQUENCE [LARGE SCALE GENOMIC DNA]</scope>
    <source>
        <strain evidence="1 2">RAOx-1</strain>
    </source>
</reference>
<dbReference type="RefSeq" id="WP_170145238.1">
    <property type="nucleotide sequence ID" value="NZ_MCHY01000006.1"/>
</dbReference>
<accession>A0A419SNA7</accession>
<sequence>MNRERLGILINDRLLAGIRKGRSGHEKIAFYEQAGQAYGLTPCFFTLRDISLKKKRVKAFVQVKGKWKRKAFSLPSVIHNRAIFHSKAHWRRSKQLVQHGVDLFNFWNRYSKWQIHQLLAEQKTFVPHLPATAVLNEDALQEMMGRFDSLFLKPDKGTVGKGIIKLDKQDDAEKRQWTASYRNKGKLVTARLKEEQLYQKLTRFTKHHAFLIQQTIPLATYEGAPFDLRVSAQKGGDGQWGITGMIGKAARPGHFLSNVAQGGQVFALEQLLTEYPRLSVQKVSRNVSELALAMAKYLAEQLPHLADVGFDFGINEQGHPYFIEMNGRDQRYSFQQGGQPDTWKATYEQPVAYAKFLLEQKKVNDG</sequence>
<keyword evidence="2" id="KW-1185">Reference proteome</keyword>
<proteinExistence type="predicted"/>
<dbReference type="EMBL" id="MCHY01000006">
    <property type="protein sequence ID" value="RKD25765.1"/>
    <property type="molecule type" value="Genomic_DNA"/>
</dbReference>
<protein>
    <recommendedName>
        <fullName evidence="3">ATP-grasp domain-containing protein</fullName>
    </recommendedName>
</protein>
<dbReference type="AlphaFoldDB" id="A0A419SNA7"/>
<evidence type="ECO:0008006" key="3">
    <source>
        <dbReference type="Google" id="ProtNLM"/>
    </source>
</evidence>
<dbReference type="Proteomes" id="UP000284219">
    <property type="component" value="Unassembled WGS sequence"/>
</dbReference>
<name>A0A419SNA7_9BACL</name>
<organism evidence="1 2">
    <name type="scientific">Ammoniphilus oxalaticus</name>
    <dbReference type="NCBI Taxonomy" id="66863"/>
    <lineage>
        <taxon>Bacteria</taxon>
        <taxon>Bacillati</taxon>
        <taxon>Bacillota</taxon>
        <taxon>Bacilli</taxon>
        <taxon>Bacillales</taxon>
        <taxon>Paenibacillaceae</taxon>
        <taxon>Aneurinibacillus group</taxon>
        <taxon>Ammoniphilus</taxon>
    </lineage>
</organism>
<dbReference type="InterPro" id="IPR026838">
    <property type="entry name" value="YheC/D"/>
</dbReference>
<dbReference type="SUPFAM" id="SSF56059">
    <property type="entry name" value="Glutathione synthetase ATP-binding domain-like"/>
    <property type="match status" value="1"/>
</dbReference>